<name>A0ABU0ZUT0_9ACTN</name>
<reference evidence="1 2" key="1">
    <citation type="submission" date="2023-08" db="EMBL/GenBank/DDBJ databases">
        <title>Phytohabitans sansha sp. nov., isolated from marine sediment.</title>
        <authorList>
            <person name="Zhao Y."/>
            <person name="Yi K."/>
        </authorList>
    </citation>
    <scope>NUCLEOTIDE SEQUENCE [LARGE SCALE GENOMIC DNA]</scope>
    <source>
        <strain evidence="1 2">ZYX-F-186</strain>
    </source>
</reference>
<sequence length="407" mass="45239">MALVIVMSETYRVADVVDGHQAARGRRPRQRVAQCNGVSLDPMIVRRLAFIRYLHGLGIDQARLPEPQSHASLLMLHDAVESLLVLAADHYGKAAPKFMDYWKTLKDDVPGGLTSMRGMDRLNRARNDLKHNGVAPSASTIELAVADTATFMVATTQAVFGVEYAEVSMVDVVGQSRVREALRDAETAYAGGDAIQAMINVFVASELLFSPHDPKAYALRGFRPESPFAFGADAGRFFDVNHLVTRLKSFFAPAASRQGTFLHTPAVHRDINDALRDRDAHEAAEMVAVAAEVAFETRRAVRIMALGIEFPAYLRFDRLMPKAADRSSRRRIYRAPKGYAPTEDEFRFCLQFVVTAALRLAAAEAQQTDPEWVVRDQRGRVQWEDIAEGRWDHLVDESEPGPRPPAP</sequence>
<gene>
    <name evidence="1" type="ORF">RB614_40535</name>
</gene>
<dbReference type="RefSeq" id="WP_308718039.1">
    <property type="nucleotide sequence ID" value="NZ_JAVHUY010000062.1"/>
</dbReference>
<evidence type="ECO:0000313" key="2">
    <source>
        <dbReference type="Proteomes" id="UP001230908"/>
    </source>
</evidence>
<protein>
    <submittedName>
        <fullName evidence="1">Uncharacterized protein</fullName>
    </submittedName>
</protein>
<evidence type="ECO:0000313" key="1">
    <source>
        <dbReference type="EMBL" id="MDQ7910798.1"/>
    </source>
</evidence>
<comment type="caution">
    <text evidence="1">The sequence shown here is derived from an EMBL/GenBank/DDBJ whole genome shotgun (WGS) entry which is preliminary data.</text>
</comment>
<accession>A0ABU0ZUT0</accession>
<keyword evidence="2" id="KW-1185">Reference proteome</keyword>
<dbReference type="EMBL" id="JAVHUY010000062">
    <property type="protein sequence ID" value="MDQ7910798.1"/>
    <property type="molecule type" value="Genomic_DNA"/>
</dbReference>
<dbReference type="Proteomes" id="UP001230908">
    <property type="component" value="Unassembled WGS sequence"/>
</dbReference>
<organism evidence="1 2">
    <name type="scientific">Phytohabitans maris</name>
    <dbReference type="NCBI Taxonomy" id="3071409"/>
    <lineage>
        <taxon>Bacteria</taxon>
        <taxon>Bacillati</taxon>
        <taxon>Actinomycetota</taxon>
        <taxon>Actinomycetes</taxon>
        <taxon>Micromonosporales</taxon>
        <taxon>Micromonosporaceae</taxon>
    </lineage>
</organism>
<proteinExistence type="predicted"/>